<protein>
    <submittedName>
        <fullName evidence="1">Uncharacterized protein</fullName>
    </submittedName>
</protein>
<organism evidence="1 2">
    <name type="scientific">Rotaria socialis</name>
    <dbReference type="NCBI Taxonomy" id="392032"/>
    <lineage>
        <taxon>Eukaryota</taxon>
        <taxon>Metazoa</taxon>
        <taxon>Spiralia</taxon>
        <taxon>Gnathifera</taxon>
        <taxon>Rotifera</taxon>
        <taxon>Eurotatoria</taxon>
        <taxon>Bdelloidea</taxon>
        <taxon>Philodinida</taxon>
        <taxon>Philodinidae</taxon>
        <taxon>Rotaria</taxon>
    </lineage>
</organism>
<reference evidence="1" key="1">
    <citation type="submission" date="2021-02" db="EMBL/GenBank/DDBJ databases">
        <authorList>
            <person name="Nowell W R."/>
        </authorList>
    </citation>
    <scope>NUCLEOTIDE SEQUENCE</scope>
</reference>
<evidence type="ECO:0000313" key="1">
    <source>
        <dbReference type="EMBL" id="CAF5069114.1"/>
    </source>
</evidence>
<accession>A0A822DG04</accession>
<feature type="non-terminal residue" evidence="1">
    <location>
        <position position="1"/>
    </location>
</feature>
<dbReference type="AlphaFoldDB" id="A0A822DG04"/>
<name>A0A822DG04_9BILA</name>
<proteinExistence type="predicted"/>
<evidence type="ECO:0000313" key="2">
    <source>
        <dbReference type="Proteomes" id="UP000663848"/>
    </source>
</evidence>
<gene>
    <name evidence="1" type="ORF">QYT958_LOCUS43122</name>
</gene>
<dbReference type="Proteomes" id="UP000663848">
    <property type="component" value="Unassembled WGS sequence"/>
</dbReference>
<comment type="caution">
    <text evidence="1">The sequence shown here is derived from an EMBL/GenBank/DDBJ whole genome shotgun (WGS) entry which is preliminary data.</text>
</comment>
<sequence length="46" mass="5389">RRLYKKAKEQPVVFVFTETLLPLSEECESEDLIDESTQYETKGIPK</sequence>
<dbReference type="EMBL" id="CAJOBR010059448">
    <property type="protein sequence ID" value="CAF5069114.1"/>
    <property type="molecule type" value="Genomic_DNA"/>
</dbReference>